<protein>
    <submittedName>
        <fullName evidence="1">FCS-Like Zinc finger 8</fullName>
    </submittedName>
</protein>
<proteinExistence type="predicted"/>
<organism evidence="1">
    <name type="scientific">Sesamum radiatum</name>
    <name type="common">Black benniseed</name>
    <dbReference type="NCBI Taxonomy" id="300843"/>
    <lineage>
        <taxon>Eukaryota</taxon>
        <taxon>Viridiplantae</taxon>
        <taxon>Streptophyta</taxon>
        <taxon>Embryophyta</taxon>
        <taxon>Tracheophyta</taxon>
        <taxon>Spermatophyta</taxon>
        <taxon>Magnoliopsida</taxon>
        <taxon>eudicotyledons</taxon>
        <taxon>Gunneridae</taxon>
        <taxon>Pentapetalae</taxon>
        <taxon>asterids</taxon>
        <taxon>lamiids</taxon>
        <taxon>Lamiales</taxon>
        <taxon>Pedaliaceae</taxon>
        <taxon>Sesamum</taxon>
    </lineage>
</organism>
<comment type="caution">
    <text evidence="1">The sequence shown here is derived from an EMBL/GenBank/DDBJ whole genome shotgun (WGS) entry which is preliminary data.</text>
</comment>
<reference evidence="1" key="2">
    <citation type="journal article" date="2024" name="Plant">
        <title>Genomic evolution and insights into agronomic trait innovations of Sesamum species.</title>
        <authorList>
            <person name="Miao H."/>
            <person name="Wang L."/>
            <person name="Qu L."/>
            <person name="Liu H."/>
            <person name="Sun Y."/>
            <person name="Le M."/>
            <person name="Wang Q."/>
            <person name="Wei S."/>
            <person name="Zheng Y."/>
            <person name="Lin W."/>
            <person name="Duan Y."/>
            <person name="Cao H."/>
            <person name="Xiong S."/>
            <person name="Wang X."/>
            <person name="Wei L."/>
            <person name="Li C."/>
            <person name="Ma Q."/>
            <person name="Ju M."/>
            <person name="Zhao R."/>
            <person name="Li G."/>
            <person name="Mu C."/>
            <person name="Tian Q."/>
            <person name="Mei H."/>
            <person name="Zhang T."/>
            <person name="Gao T."/>
            <person name="Zhang H."/>
        </authorList>
    </citation>
    <scope>NUCLEOTIDE SEQUENCE</scope>
    <source>
        <strain evidence="1">G02</strain>
    </source>
</reference>
<reference evidence="1" key="1">
    <citation type="submission" date="2020-06" db="EMBL/GenBank/DDBJ databases">
        <authorList>
            <person name="Li T."/>
            <person name="Hu X."/>
            <person name="Zhang T."/>
            <person name="Song X."/>
            <person name="Zhang H."/>
            <person name="Dai N."/>
            <person name="Sheng W."/>
            <person name="Hou X."/>
            <person name="Wei L."/>
        </authorList>
    </citation>
    <scope>NUCLEOTIDE SEQUENCE</scope>
    <source>
        <strain evidence="1">G02</strain>
        <tissue evidence="1">Leaf</tissue>
    </source>
</reference>
<accession>A0AAW2WB45</accession>
<gene>
    <name evidence="1" type="ORF">Sradi_0454100</name>
</gene>
<name>A0AAW2WB45_SESRA</name>
<dbReference type="AlphaFoldDB" id="A0AAW2WB45"/>
<dbReference type="InterPro" id="IPR044593">
    <property type="entry name" value="FLZ8/MARD1"/>
</dbReference>
<evidence type="ECO:0000313" key="1">
    <source>
        <dbReference type="EMBL" id="KAL0437462.1"/>
    </source>
</evidence>
<dbReference type="EMBL" id="JACGWJ010000002">
    <property type="protein sequence ID" value="KAL0437462.1"/>
    <property type="molecule type" value="Genomic_DNA"/>
</dbReference>
<sequence>MLRNRSRVVSSKQAIIMADQSSIIPSPTKNPSSSPISSLLGSPRFLNGLLTKPFSDSEMSPTSILDTKNSTSFVDSFGNDKNFLPKPQNLSSPETYKSEPEGIALALIDSLNEEKSDGNLNFSKPINRTALFASKLKVQIPAINSLSGAESPKSPADFGIKTRNSHPVPETPEKSFSRQLSLKEMELSEDYTCVITHGPNPKTTHIFDNCIVESCCGEDVNLKTKSGFETNVSASASLDFLSFCHTCADSLGQGKDIKLLQNSFPVRGERAMNADAGRCFYEGMKKIQPFGLVHYTDSPCFTFFLQRNLASRKEIFT</sequence>
<dbReference type="PANTHER" id="PTHR46443">
    <property type="entry name" value="FCS-LIKE ZINC FINGER 8"/>
    <property type="match status" value="1"/>
</dbReference>
<dbReference type="PANTHER" id="PTHR46443:SF3">
    <property type="entry name" value="PROTEIN MARD1"/>
    <property type="match status" value="1"/>
</dbReference>